<dbReference type="RefSeq" id="WP_379909775.1">
    <property type="nucleotide sequence ID" value="NZ_JBHSWE010000001.1"/>
</dbReference>
<protein>
    <submittedName>
        <fullName evidence="5">ATP-binding protein</fullName>
    </submittedName>
</protein>
<dbReference type="InterPro" id="IPR003593">
    <property type="entry name" value="AAA+_ATPase"/>
</dbReference>
<dbReference type="GO" id="GO:0005524">
    <property type="term" value="F:ATP binding"/>
    <property type="evidence" value="ECO:0007669"/>
    <property type="project" value="UniProtKB-KW"/>
</dbReference>
<dbReference type="InterPro" id="IPR003959">
    <property type="entry name" value="ATPase_AAA_core"/>
</dbReference>
<comment type="caution">
    <text evidence="5">The sequence shown here is derived from an EMBL/GenBank/DDBJ whole genome shotgun (WGS) entry which is preliminary data.</text>
</comment>
<dbReference type="Gene3D" id="3.40.50.300">
    <property type="entry name" value="P-loop containing nucleotide triphosphate hydrolases"/>
    <property type="match status" value="1"/>
</dbReference>
<comment type="similarity">
    <text evidence="1">Belongs to the AAA ATPase family.</text>
</comment>
<reference evidence="6" key="1">
    <citation type="journal article" date="2019" name="Int. J. Syst. Evol. Microbiol.">
        <title>The Global Catalogue of Microorganisms (GCM) 10K type strain sequencing project: providing services to taxonomists for standard genome sequencing and annotation.</title>
        <authorList>
            <consortium name="The Broad Institute Genomics Platform"/>
            <consortium name="The Broad Institute Genome Sequencing Center for Infectious Disease"/>
            <person name="Wu L."/>
            <person name="Ma J."/>
        </authorList>
    </citation>
    <scope>NUCLEOTIDE SEQUENCE [LARGE SCALE GENOMIC DNA]</scope>
    <source>
        <strain evidence="6">NBRC 111756</strain>
    </source>
</reference>
<dbReference type="SMART" id="SM00382">
    <property type="entry name" value="AAA"/>
    <property type="match status" value="1"/>
</dbReference>
<dbReference type="InterPro" id="IPR050221">
    <property type="entry name" value="26S_Proteasome_ATPase"/>
</dbReference>
<dbReference type="PANTHER" id="PTHR23073">
    <property type="entry name" value="26S PROTEASOME REGULATORY SUBUNIT"/>
    <property type="match status" value="1"/>
</dbReference>
<proteinExistence type="inferred from homology"/>
<evidence type="ECO:0000256" key="3">
    <source>
        <dbReference type="ARBA" id="ARBA00022840"/>
    </source>
</evidence>
<dbReference type="Proteomes" id="UP001596422">
    <property type="component" value="Unassembled WGS sequence"/>
</dbReference>
<name>A0ABW2A1A4_9GAMM</name>
<dbReference type="Pfam" id="PF00004">
    <property type="entry name" value="AAA"/>
    <property type="match status" value="1"/>
</dbReference>
<evidence type="ECO:0000256" key="2">
    <source>
        <dbReference type="ARBA" id="ARBA00022741"/>
    </source>
</evidence>
<gene>
    <name evidence="5" type="ORF">ACFQDL_15135</name>
</gene>
<keyword evidence="3 5" id="KW-0067">ATP-binding</keyword>
<evidence type="ECO:0000259" key="4">
    <source>
        <dbReference type="SMART" id="SM00382"/>
    </source>
</evidence>
<keyword evidence="6" id="KW-1185">Reference proteome</keyword>
<evidence type="ECO:0000313" key="5">
    <source>
        <dbReference type="EMBL" id="MFC6671263.1"/>
    </source>
</evidence>
<dbReference type="SUPFAM" id="SSF52540">
    <property type="entry name" value="P-loop containing nucleoside triphosphate hydrolases"/>
    <property type="match status" value="1"/>
</dbReference>
<feature type="domain" description="AAA+ ATPase" evidence="4">
    <location>
        <begin position="220"/>
        <end position="350"/>
    </location>
</feature>
<sequence length="450" mass="49573">MNSPTPQQAVESTPTLDAEWLRLEVLGRCLLDSRSGRAPDSDTLKQLQNLQAQVVQLRNGPFSPWRRLLRTQAPPLAMDLLACVIGPQAHPPLAWIYRDLNGGQHHHASAVLIHALLALDVDENERLHYLIRNLACGEDRLLDVSAEDVTAAIRAEPGTLSRLLQRPEVSSIPGASRVGGEARFDALVLPPDRLGLLREFSYHFKYREKVVDAWGARSSGGPVALFSGASGTGKTFAAQVLANELGWPLYRVDLASLVSKYIGETEKNLSRLFDAAHRRPVVLLFDEVDALMGKRGEIKDARDRYANMEVSYLLTRMEAHEGPCILTTNLRAQLDQAFLRRLHLVVEFPKPQAAERARLWRVLLPPRAPLAGDVDLEQLAQAVNLTGGQIRNAALYAAYLAAADDGAIQLGHIATAVWRELSKERTRLQPGDLGQLAAYLPEHLIAEATG</sequence>
<dbReference type="InterPro" id="IPR027417">
    <property type="entry name" value="P-loop_NTPase"/>
</dbReference>
<evidence type="ECO:0000256" key="1">
    <source>
        <dbReference type="ARBA" id="ARBA00006914"/>
    </source>
</evidence>
<organism evidence="5 6">
    <name type="scientific">Marinobacterium aestuariivivens</name>
    <dbReference type="NCBI Taxonomy" id="1698799"/>
    <lineage>
        <taxon>Bacteria</taxon>
        <taxon>Pseudomonadati</taxon>
        <taxon>Pseudomonadota</taxon>
        <taxon>Gammaproteobacteria</taxon>
        <taxon>Oceanospirillales</taxon>
        <taxon>Oceanospirillaceae</taxon>
        <taxon>Marinobacterium</taxon>
    </lineage>
</organism>
<evidence type="ECO:0000313" key="6">
    <source>
        <dbReference type="Proteomes" id="UP001596422"/>
    </source>
</evidence>
<dbReference type="CDD" id="cd19481">
    <property type="entry name" value="RecA-like_protease"/>
    <property type="match status" value="1"/>
</dbReference>
<dbReference type="EMBL" id="JBHSWE010000001">
    <property type="protein sequence ID" value="MFC6671263.1"/>
    <property type="molecule type" value="Genomic_DNA"/>
</dbReference>
<accession>A0ABW2A1A4</accession>
<keyword evidence="2" id="KW-0547">Nucleotide-binding</keyword>